<feature type="compositionally biased region" description="Basic and acidic residues" evidence="1">
    <location>
        <begin position="47"/>
        <end position="56"/>
    </location>
</feature>
<evidence type="ECO:0000313" key="3">
    <source>
        <dbReference type="Proteomes" id="UP000662200"/>
    </source>
</evidence>
<dbReference type="EMBL" id="BMQC01000002">
    <property type="protein sequence ID" value="GGK19449.1"/>
    <property type="molecule type" value="Genomic_DNA"/>
</dbReference>
<gene>
    <name evidence="2" type="ORF">GCM10010124_10060</name>
</gene>
<protein>
    <submittedName>
        <fullName evidence="2">Uncharacterized protein</fullName>
    </submittedName>
</protein>
<evidence type="ECO:0000313" key="2">
    <source>
        <dbReference type="EMBL" id="GGK19449.1"/>
    </source>
</evidence>
<keyword evidence="3" id="KW-1185">Reference proteome</keyword>
<dbReference type="Proteomes" id="UP000662200">
    <property type="component" value="Unassembled WGS sequence"/>
</dbReference>
<name>A0A8J3BMA2_9ACTN</name>
<proteinExistence type="predicted"/>
<reference evidence="2" key="1">
    <citation type="journal article" date="2014" name="Int. J. Syst. Evol. Microbiol.">
        <title>Complete genome sequence of Corynebacterium casei LMG S-19264T (=DSM 44701T), isolated from a smear-ripened cheese.</title>
        <authorList>
            <consortium name="US DOE Joint Genome Institute (JGI-PGF)"/>
            <person name="Walter F."/>
            <person name="Albersmeier A."/>
            <person name="Kalinowski J."/>
            <person name="Ruckert C."/>
        </authorList>
    </citation>
    <scope>NUCLEOTIDE SEQUENCE</scope>
    <source>
        <strain evidence="2">JCM 3091</strain>
    </source>
</reference>
<feature type="region of interest" description="Disordered" evidence="1">
    <location>
        <begin position="1"/>
        <end position="92"/>
    </location>
</feature>
<evidence type="ECO:0000256" key="1">
    <source>
        <dbReference type="SAM" id="MobiDB-lite"/>
    </source>
</evidence>
<organism evidence="2 3">
    <name type="scientific">Pilimelia terevasa</name>
    <dbReference type="NCBI Taxonomy" id="53372"/>
    <lineage>
        <taxon>Bacteria</taxon>
        <taxon>Bacillati</taxon>
        <taxon>Actinomycetota</taxon>
        <taxon>Actinomycetes</taxon>
        <taxon>Micromonosporales</taxon>
        <taxon>Micromonosporaceae</taxon>
        <taxon>Pilimelia</taxon>
    </lineage>
</organism>
<dbReference type="AlphaFoldDB" id="A0A8J3BMA2"/>
<sequence>MRPARQSHRAHAPPAPRARRFPAGRPASDGPACPPAYRLPAAAPTDGRARAVRPTDMDGGVGGAGRRGAARRAAPGDRADTPSGDRGRQRDD</sequence>
<feature type="compositionally biased region" description="Basic and acidic residues" evidence="1">
    <location>
        <begin position="74"/>
        <end position="92"/>
    </location>
</feature>
<feature type="compositionally biased region" description="Basic residues" evidence="1">
    <location>
        <begin position="1"/>
        <end position="22"/>
    </location>
</feature>
<accession>A0A8J3BMA2</accession>
<reference evidence="2" key="2">
    <citation type="submission" date="2020-09" db="EMBL/GenBank/DDBJ databases">
        <authorList>
            <person name="Sun Q."/>
            <person name="Ohkuma M."/>
        </authorList>
    </citation>
    <scope>NUCLEOTIDE SEQUENCE</scope>
    <source>
        <strain evidence="2">JCM 3091</strain>
    </source>
</reference>
<comment type="caution">
    <text evidence="2">The sequence shown here is derived from an EMBL/GenBank/DDBJ whole genome shotgun (WGS) entry which is preliminary data.</text>
</comment>